<dbReference type="PROSITE" id="PS50902">
    <property type="entry name" value="FLAVODOXIN_LIKE"/>
    <property type="match status" value="1"/>
</dbReference>
<comment type="similarity">
    <text evidence="9">In the C-terminal section; belongs to the flavoprotein pyridine nucleotide cytochrome reductase family.</text>
</comment>
<dbReference type="HAMAP" id="MF_03178">
    <property type="entry name" value="NDOR1"/>
    <property type="match status" value="1"/>
</dbReference>
<proteinExistence type="inferred from homology"/>
<evidence type="ECO:0000259" key="10">
    <source>
        <dbReference type="PROSITE" id="PS50902"/>
    </source>
</evidence>
<feature type="binding site" evidence="9">
    <location>
        <begin position="103"/>
        <end position="112"/>
    </location>
    <ligand>
        <name>FMN</name>
        <dbReference type="ChEBI" id="CHEBI:58210"/>
    </ligand>
</feature>
<dbReference type="Pfam" id="PF00175">
    <property type="entry name" value="NAD_binding_1"/>
    <property type="match status" value="1"/>
</dbReference>
<feature type="binding site" evidence="9">
    <location>
        <begin position="419"/>
        <end position="422"/>
    </location>
    <ligand>
        <name>FAD</name>
        <dbReference type="ChEBI" id="CHEBI:57692"/>
    </ligand>
</feature>
<dbReference type="InterPro" id="IPR039261">
    <property type="entry name" value="FNR_nucleotide-bd"/>
</dbReference>
<keyword evidence="8 9" id="KW-0560">Oxidoreductase</keyword>
<evidence type="ECO:0000256" key="7">
    <source>
        <dbReference type="ARBA" id="ARBA00022857"/>
    </source>
</evidence>
<feature type="binding site" evidence="9">
    <location>
        <begin position="518"/>
        <end position="519"/>
    </location>
    <ligand>
        <name>NADP(+)</name>
        <dbReference type="ChEBI" id="CHEBI:58349"/>
    </ligand>
</feature>
<comment type="cofactor">
    <cofactor evidence="1 9">
        <name>FMN</name>
        <dbReference type="ChEBI" id="CHEBI:58210"/>
    </cofactor>
</comment>
<evidence type="ECO:0000313" key="13">
    <source>
        <dbReference type="RefSeq" id="XP_005101662.1"/>
    </source>
</evidence>
<comment type="catalytic activity">
    <reaction evidence="9">
        <text>2 oxidized [2Fe-2S]-[protein] + NADPH = 2 reduced [2Fe-2S]-[protein] + NADP(+) + H(+)</text>
        <dbReference type="Rhea" id="RHEA:67716"/>
        <dbReference type="Rhea" id="RHEA-COMP:17327"/>
        <dbReference type="Rhea" id="RHEA-COMP:17328"/>
        <dbReference type="ChEBI" id="CHEBI:15378"/>
        <dbReference type="ChEBI" id="CHEBI:33737"/>
        <dbReference type="ChEBI" id="CHEBI:33738"/>
        <dbReference type="ChEBI" id="CHEBI:57783"/>
        <dbReference type="ChEBI" id="CHEBI:58349"/>
    </reaction>
</comment>
<dbReference type="InterPro" id="IPR023173">
    <property type="entry name" value="NADPH_Cyt_P450_Rdtase_alpha"/>
</dbReference>
<dbReference type="InterPro" id="IPR008254">
    <property type="entry name" value="Flavodoxin/NO_synth"/>
</dbReference>
<evidence type="ECO:0000313" key="12">
    <source>
        <dbReference type="Proteomes" id="UP000694888"/>
    </source>
</evidence>
<evidence type="ECO:0000256" key="1">
    <source>
        <dbReference type="ARBA" id="ARBA00001917"/>
    </source>
</evidence>
<keyword evidence="7 9" id="KW-0521">NADP</keyword>
<dbReference type="InterPro" id="IPR017927">
    <property type="entry name" value="FAD-bd_FR_type"/>
</dbReference>
<dbReference type="Proteomes" id="UP000694888">
    <property type="component" value="Unplaced"/>
</dbReference>
<dbReference type="Gene3D" id="3.40.50.360">
    <property type="match status" value="1"/>
</dbReference>
<dbReference type="SUPFAM" id="SSF52218">
    <property type="entry name" value="Flavoproteins"/>
    <property type="match status" value="1"/>
</dbReference>
<evidence type="ECO:0000256" key="5">
    <source>
        <dbReference type="ARBA" id="ARBA00022643"/>
    </source>
</evidence>
<evidence type="ECO:0000256" key="6">
    <source>
        <dbReference type="ARBA" id="ARBA00022827"/>
    </source>
</evidence>
<dbReference type="InterPro" id="IPR029039">
    <property type="entry name" value="Flavoprotein-like_sf"/>
</dbReference>
<keyword evidence="5 9" id="KW-0288">FMN</keyword>
<keyword evidence="6 9" id="KW-0274">FAD</keyword>
<feature type="binding site" evidence="9">
    <location>
        <position position="561"/>
    </location>
    <ligand>
        <name>NADP(+)</name>
        <dbReference type="ChEBI" id="CHEBI:58349"/>
    </ligand>
</feature>
<feature type="binding site" evidence="9">
    <location>
        <position position="599"/>
    </location>
    <ligand>
        <name>FAD</name>
        <dbReference type="ChEBI" id="CHEBI:57692"/>
    </ligand>
</feature>
<comment type="subcellular location">
    <subcellularLocation>
        <location evidence="9">Cytoplasm</location>
    </subcellularLocation>
</comment>
<dbReference type="PROSITE" id="PS51384">
    <property type="entry name" value="FAD_FR"/>
    <property type="match status" value="1"/>
</dbReference>
<dbReference type="PANTHER" id="PTHR19384">
    <property type="entry name" value="NITRIC OXIDE SYNTHASE-RELATED"/>
    <property type="match status" value="1"/>
</dbReference>
<dbReference type="EC" id="1.18.1.-" evidence="9"/>
<evidence type="ECO:0000256" key="2">
    <source>
        <dbReference type="ARBA" id="ARBA00001974"/>
    </source>
</evidence>
<dbReference type="Pfam" id="PF00258">
    <property type="entry name" value="Flavodoxin_1"/>
    <property type="match status" value="1"/>
</dbReference>
<dbReference type="RefSeq" id="XP_005101662.1">
    <property type="nucleotide sequence ID" value="XM_005101605.3"/>
</dbReference>
<feature type="binding site" evidence="9">
    <location>
        <begin position="524"/>
        <end position="528"/>
    </location>
    <ligand>
        <name>NADP(+)</name>
        <dbReference type="ChEBI" id="CHEBI:58349"/>
    </ligand>
</feature>
<protein>
    <recommendedName>
        <fullName evidence="9">NADPH-dependent diflavin oxidoreductase 1</fullName>
        <ecNumber evidence="9">1.18.1.-</ecNumber>
    </recommendedName>
    <alternativeName>
        <fullName evidence="9">NADPH-dependent FMN and FAD-containing oxidoreductase</fullName>
    </alternativeName>
</protein>
<feature type="binding site" evidence="9">
    <location>
        <position position="138"/>
    </location>
    <ligand>
        <name>FMN</name>
        <dbReference type="ChEBI" id="CHEBI:58210"/>
    </ligand>
</feature>
<dbReference type="GeneID" id="101845011"/>
<feature type="binding site" evidence="9">
    <location>
        <begin position="65"/>
        <end position="68"/>
    </location>
    <ligand>
        <name>FMN</name>
        <dbReference type="ChEBI" id="CHEBI:58210"/>
    </ligand>
</feature>
<dbReference type="InterPro" id="IPR001709">
    <property type="entry name" value="Flavoprot_Pyr_Nucl_cyt_Rdtase"/>
</dbReference>
<dbReference type="Gene3D" id="2.40.30.10">
    <property type="entry name" value="Translation factors"/>
    <property type="match status" value="1"/>
</dbReference>
<feature type="domain" description="FAD-binding FR-type" evidence="11">
    <location>
        <begin position="209"/>
        <end position="449"/>
    </location>
</feature>
<evidence type="ECO:0000256" key="9">
    <source>
        <dbReference type="HAMAP-Rule" id="MF_03178"/>
    </source>
</evidence>
<evidence type="ECO:0000256" key="3">
    <source>
        <dbReference type="ARBA" id="ARBA00022490"/>
    </source>
</evidence>
<organism evidence="12 13">
    <name type="scientific">Aplysia californica</name>
    <name type="common">California sea hare</name>
    <dbReference type="NCBI Taxonomy" id="6500"/>
    <lineage>
        <taxon>Eukaryota</taxon>
        <taxon>Metazoa</taxon>
        <taxon>Spiralia</taxon>
        <taxon>Lophotrochozoa</taxon>
        <taxon>Mollusca</taxon>
        <taxon>Gastropoda</taxon>
        <taxon>Heterobranchia</taxon>
        <taxon>Euthyneura</taxon>
        <taxon>Tectipleura</taxon>
        <taxon>Aplysiida</taxon>
        <taxon>Aplysioidea</taxon>
        <taxon>Aplysiidae</taxon>
        <taxon>Aplysia</taxon>
    </lineage>
</organism>
<keyword evidence="12" id="KW-1185">Reference proteome</keyword>
<accession>A0ABM0JUB2</accession>
<keyword evidence="4 9" id="KW-0285">Flavoprotein</keyword>
<sequence length="600" mass="67862">MPVTSGTSERRLLVLYGSQTGTAHDVADRIVRDAKRRHFSSKAVAMDSYNMGQLIKEPLIVFVCSTTGQGDAPDNMRMFWKFLLRKDLPSTSLTSVQFAVLGLGDSSYQKFNVVGKKLQKRLEQLGGSSITKLGLADDQHDLGVDAVVSPWLSELWAKVMEMWPLPPGLEVISESVCPPPKYKAVFVDMESSQEERPLPVSSDISPGPLCPFHARLLSNQRVTAADHFQDVRLIKLDITGSGLSFEPGDVAMIHPENLTDTVEAFLSLLELNPDQMFRLEENDPEVPLPARFPSPCSIRWLVTHYLDINSVPRKSFFELLKYHADDELEREKLEEFCTPEGQEELYSYCNRVKRTILEILEDFHKTSKRIPFDYLFDVIPALQPRAFSIASSIKAHPTQLHLLMAVVRYRTKLQNARRGVCSTWLSSLSPDRQDTYVPIWVKKGTIRFPADHDVPLVLVGPGTGLAPFRSVIQERASQGKGGVVLFFGCRSKHKDFFCEEEFAKLEEKGLISLHTAFSRDQDEKIYVQHRIREQGRQVWNVLSEQNGAFYIAGNAKSMPDDVKEALCDVISEHGEMTKEQAATYIQALERVRRFQVEAWS</sequence>
<feature type="binding site" evidence="9">
    <location>
        <begin position="385"/>
        <end position="388"/>
    </location>
    <ligand>
        <name>FAD</name>
        <dbReference type="ChEBI" id="CHEBI:57692"/>
    </ligand>
</feature>
<name>A0ABM0JUB2_APLCA</name>
<dbReference type="SUPFAM" id="SSF52343">
    <property type="entry name" value="Ferredoxin reductase-like, C-terminal NADP-linked domain"/>
    <property type="match status" value="1"/>
</dbReference>
<feature type="binding site" evidence="9">
    <location>
        <begin position="18"/>
        <end position="23"/>
    </location>
    <ligand>
        <name>FMN</name>
        <dbReference type="ChEBI" id="CHEBI:58210"/>
    </ligand>
</feature>
<evidence type="ECO:0000256" key="8">
    <source>
        <dbReference type="ARBA" id="ARBA00023002"/>
    </source>
</evidence>
<gene>
    <name evidence="13" type="primary">LOC101845011</name>
</gene>
<dbReference type="PRINTS" id="PR00369">
    <property type="entry name" value="FLAVODOXIN"/>
</dbReference>
<dbReference type="Gene3D" id="1.20.990.10">
    <property type="entry name" value="NADPH-cytochrome p450 Reductase, Chain A, domain 3"/>
    <property type="match status" value="1"/>
</dbReference>
<dbReference type="InterPro" id="IPR003097">
    <property type="entry name" value="CysJ-like_FAD-binding"/>
</dbReference>
<comment type="similarity">
    <text evidence="9">In the N-terminal section; belongs to the flavodoxin family.</text>
</comment>
<dbReference type="Gene3D" id="3.40.50.80">
    <property type="entry name" value="Nucleotide-binding domain of ferredoxin-NADP reductase (FNR) module"/>
    <property type="match status" value="1"/>
</dbReference>
<reference evidence="13" key="1">
    <citation type="submission" date="2025-08" db="UniProtKB">
        <authorList>
            <consortium name="RefSeq"/>
        </authorList>
    </citation>
    <scope>IDENTIFICATION</scope>
</reference>
<evidence type="ECO:0000256" key="4">
    <source>
        <dbReference type="ARBA" id="ARBA00022630"/>
    </source>
</evidence>
<comment type="function">
    <text evidence="9">NADPH-dependent reductase which is a central component of the cytosolic iron-sulfur (Fe-S) protein assembly (CIA) machinery. Transfers electrons from NADPH via its FAD and FMN prosthetic groups to the [2Fe-2S] cluster of the anamorsin/DRE2 homolog, another key component of the CIA machinery. In turn, this reduced cluster provides electrons for assembly of cytosolic iron-sulfur cluster proteins.</text>
</comment>
<comment type="cofactor">
    <cofactor evidence="2 9">
        <name>FAD</name>
        <dbReference type="ChEBI" id="CHEBI:57692"/>
    </cofactor>
</comment>
<dbReference type="PANTHER" id="PTHR19384:SF10">
    <property type="entry name" value="NADPH-DEPENDENT DIFLAVIN OXIDOREDUCTASE 1"/>
    <property type="match status" value="1"/>
</dbReference>
<dbReference type="SUPFAM" id="SSF63380">
    <property type="entry name" value="Riboflavin synthase domain-like"/>
    <property type="match status" value="1"/>
</dbReference>
<dbReference type="InterPro" id="IPR001094">
    <property type="entry name" value="Flavdoxin-like"/>
</dbReference>
<dbReference type="InterPro" id="IPR028879">
    <property type="entry name" value="NDOR1"/>
</dbReference>
<feature type="domain" description="Flavodoxin-like" evidence="10">
    <location>
        <begin position="12"/>
        <end position="156"/>
    </location>
</feature>
<feature type="binding site" evidence="9">
    <location>
        <position position="463"/>
    </location>
    <ligand>
        <name>NADP(+)</name>
        <dbReference type="ChEBI" id="CHEBI:58349"/>
    </ligand>
</feature>
<evidence type="ECO:0000259" key="11">
    <source>
        <dbReference type="PROSITE" id="PS51384"/>
    </source>
</evidence>
<comment type="caution">
    <text evidence="9">Lacks conserved residue(s) required for the propagation of feature annotation.</text>
</comment>
<dbReference type="InterPro" id="IPR001433">
    <property type="entry name" value="OxRdtase_FAD/NAD-bd"/>
</dbReference>
<dbReference type="PRINTS" id="PR00371">
    <property type="entry name" value="FPNCR"/>
</dbReference>
<dbReference type="Pfam" id="PF00667">
    <property type="entry name" value="FAD_binding_1"/>
    <property type="match status" value="1"/>
</dbReference>
<keyword evidence="3 9" id="KW-0963">Cytoplasm</keyword>
<dbReference type="InterPro" id="IPR017938">
    <property type="entry name" value="Riboflavin_synthase-like_b-brl"/>
</dbReference>
<comment type="similarity">
    <text evidence="9">Belongs to the NADPH-dependent diflavin oxidoreductase NDOR1 family.</text>
</comment>